<proteinExistence type="predicted"/>
<dbReference type="InterPro" id="IPR036013">
    <property type="entry name" value="Band_7/SPFH_dom_sf"/>
</dbReference>
<keyword evidence="3" id="KW-0449">Lipoprotein</keyword>
<keyword evidence="4" id="KW-1185">Reference proteome</keyword>
<dbReference type="SUPFAM" id="SSF117892">
    <property type="entry name" value="Band 7/SPFH domain"/>
    <property type="match status" value="1"/>
</dbReference>
<feature type="domain" description="Band 7" evidence="2">
    <location>
        <begin position="32"/>
        <end position="216"/>
    </location>
</feature>
<dbReference type="Gene3D" id="3.30.479.30">
    <property type="entry name" value="Band 7 domain"/>
    <property type="match status" value="1"/>
</dbReference>
<accession>A0ABZ0Z2S2</accession>
<dbReference type="Proteomes" id="UP001358193">
    <property type="component" value="Segment"/>
</dbReference>
<name>A0ABZ0Z2S2_9CAUD</name>
<evidence type="ECO:0000256" key="1">
    <source>
        <dbReference type="SAM" id="Coils"/>
    </source>
</evidence>
<dbReference type="PANTHER" id="PTHR42911:SF1">
    <property type="entry name" value="MODULATOR OF FTSH PROTEASE HFLC"/>
    <property type="match status" value="1"/>
</dbReference>
<dbReference type="CDD" id="cd03401">
    <property type="entry name" value="SPFH_prohibitin"/>
    <property type="match status" value="1"/>
</dbReference>
<evidence type="ECO:0000259" key="2">
    <source>
        <dbReference type="Pfam" id="PF01145"/>
    </source>
</evidence>
<evidence type="ECO:0000313" key="3">
    <source>
        <dbReference type="EMBL" id="WQJ53339.1"/>
    </source>
</evidence>
<feature type="coiled-coil region" evidence="1">
    <location>
        <begin position="196"/>
        <end position="223"/>
    </location>
</feature>
<organism evidence="3 4">
    <name type="scientific">phage Lak_Megaphage_Sonny</name>
    <dbReference type="NCBI Taxonomy" id="3109229"/>
    <lineage>
        <taxon>Viruses</taxon>
        <taxon>Duplodnaviria</taxon>
        <taxon>Heunggongvirae</taxon>
        <taxon>Uroviricota</taxon>
        <taxon>Caudoviricetes</taxon>
        <taxon>Caudoviricetes code 15 clade</taxon>
    </lineage>
</organism>
<keyword evidence="1" id="KW-0175">Coiled coil</keyword>
<evidence type="ECO:0000313" key="4">
    <source>
        <dbReference type="Proteomes" id="UP001358193"/>
    </source>
</evidence>
<protein>
    <submittedName>
        <fullName evidence="3">Lipoprotein</fullName>
    </submittedName>
</protein>
<dbReference type="InterPro" id="IPR001107">
    <property type="entry name" value="Band_7"/>
</dbReference>
<dbReference type="EMBL" id="OR769223">
    <property type="protein sequence ID" value="WQJ53339.1"/>
    <property type="molecule type" value="Genomic_DNA"/>
</dbReference>
<dbReference type="Pfam" id="PF01145">
    <property type="entry name" value="Band_7"/>
    <property type="match status" value="1"/>
</dbReference>
<dbReference type="PANTHER" id="PTHR42911">
    <property type="entry name" value="MODULATOR OF FTSH PROTEASE HFLC"/>
    <property type="match status" value="1"/>
</dbReference>
<dbReference type="InterPro" id="IPR000163">
    <property type="entry name" value="Prohibitin"/>
</dbReference>
<dbReference type="PRINTS" id="PR00679">
    <property type="entry name" value="PROHIBITIN"/>
</dbReference>
<sequence>MENFSMKKLITAITIVIFAMILIPTCCIQCTRVDSAEVGIKFNKLSVTNQGQLDATMCSGYTFYNPITTDVYTYETRVRQVNYKPFSVRTKDGSQFSMDPNLSYFLIRGMAIQVFSKYRKSLEEIEVTYMKTAIYDAYRINANKYTADELIANRAKFEDDVKLMLDSTLKNEGFSVEQFTSQIEPPASLSEMINAKNAAVQSALKAENEVKKAEADAKIAVAKAEGEAKAMRVKADAEAYYNRTIAASLTDNVIKEDWINKWNGELPSVQGGGNMMPVINMK</sequence>
<reference evidence="3 4" key="1">
    <citation type="submission" date="2023-11" db="EMBL/GenBank/DDBJ databases">
        <authorList>
            <person name="Cook R."/>
            <person name="Crisci M."/>
            <person name="Pye H."/>
            <person name="Adriaenssens E."/>
            <person name="Santini J."/>
        </authorList>
    </citation>
    <scope>NUCLEOTIDE SEQUENCE [LARGE SCALE GENOMIC DNA]</scope>
    <source>
        <strain evidence="3">Lak_Megaphage_Sonny</strain>
    </source>
</reference>